<protein>
    <submittedName>
        <fullName evidence="2">Cysteine rich repeat-containing protein</fullName>
    </submittedName>
</protein>
<dbReference type="PANTHER" id="PTHR11884">
    <property type="entry name" value="SELECTIN LIGAND RELATED"/>
    <property type="match status" value="1"/>
</dbReference>
<keyword evidence="3" id="KW-1185">Reference proteome</keyword>
<dbReference type="Proteomes" id="UP000266273">
    <property type="component" value="Unassembled WGS sequence"/>
</dbReference>
<dbReference type="GO" id="GO:0016020">
    <property type="term" value="C:membrane"/>
    <property type="evidence" value="ECO:0007669"/>
    <property type="project" value="InterPro"/>
</dbReference>
<organism evidence="2 3">
    <name type="scientific">Dichotomicrobium thermohalophilum</name>
    <dbReference type="NCBI Taxonomy" id="933063"/>
    <lineage>
        <taxon>Bacteria</taxon>
        <taxon>Pseudomonadati</taxon>
        <taxon>Pseudomonadota</taxon>
        <taxon>Alphaproteobacteria</taxon>
        <taxon>Hyphomicrobiales</taxon>
        <taxon>Hyphomicrobiaceae</taxon>
        <taxon>Dichotomicrobium</taxon>
    </lineage>
</organism>
<dbReference type="PANTHER" id="PTHR11884:SF1">
    <property type="entry name" value="GOLGI APPARATUS PROTEIN 1"/>
    <property type="match status" value="1"/>
</dbReference>
<dbReference type="AlphaFoldDB" id="A0A397PFQ1"/>
<name>A0A397PFQ1_9HYPH</name>
<dbReference type="RefSeq" id="WP_170144432.1">
    <property type="nucleotide sequence ID" value="NZ_QXDF01000002.1"/>
</dbReference>
<comment type="caution">
    <text evidence="2">The sequence shown here is derived from an EMBL/GenBank/DDBJ whole genome shotgun (WGS) entry which is preliminary data.</text>
</comment>
<feature type="signal peptide" evidence="1">
    <location>
        <begin position="1"/>
        <end position="23"/>
    </location>
</feature>
<proteinExistence type="predicted"/>
<feature type="chain" id="PRO_5017209987" evidence="1">
    <location>
        <begin position="24"/>
        <end position="149"/>
    </location>
</feature>
<evidence type="ECO:0000256" key="1">
    <source>
        <dbReference type="SAM" id="SignalP"/>
    </source>
</evidence>
<reference evidence="2 3" key="1">
    <citation type="submission" date="2018-08" db="EMBL/GenBank/DDBJ databases">
        <title>Genomic Encyclopedia of Archaeal and Bacterial Type Strains, Phase II (KMG-II): from individual species to whole genera.</title>
        <authorList>
            <person name="Goeker M."/>
        </authorList>
    </citation>
    <scope>NUCLEOTIDE SEQUENCE [LARGE SCALE GENOMIC DNA]</scope>
    <source>
        <strain evidence="2 3">DSM 5002</strain>
    </source>
</reference>
<dbReference type="InterPro" id="IPR001893">
    <property type="entry name" value="Cys-rich_GLG1_repeat"/>
</dbReference>
<sequence length="149" mass="16020">MSHGKSLLAFICWAVLTLGVANAAGAQELGEKARKIGENVREACAKDMKTFCSQVTPGDGRMVACFYAHEDKISVGCDMAILEAGDKLAWFVDEVRTAVAGCAADIREYCRGMTPGEGRIFQCLRDNQGELSQGCRGLVSRLASRLAAR</sequence>
<gene>
    <name evidence="2" type="ORF">BXY53_2356</name>
</gene>
<accession>A0A397PFQ1</accession>
<dbReference type="Pfam" id="PF00839">
    <property type="entry name" value="Cys_rich_FGFR"/>
    <property type="match status" value="1"/>
</dbReference>
<evidence type="ECO:0000313" key="3">
    <source>
        <dbReference type="Proteomes" id="UP000266273"/>
    </source>
</evidence>
<dbReference type="InterPro" id="IPR039728">
    <property type="entry name" value="GLG1"/>
</dbReference>
<evidence type="ECO:0000313" key="2">
    <source>
        <dbReference type="EMBL" id="RIA47788.1"/>
    </source>
</evidence>
<keyword evidence="1" id="KW-0732">Signal</keyword>
<dbReference type="EMBL" id="QXDF01000002">
    <property type="protein sequence ID" value="RIA47788.1"/>
    <property type="molecule type" value="Genomic_DNA"/>
</dbReference>